<dbReference type="EMBL" id="CAJFDH010000006">
    <property type="protein sequence ID" value="CAD5229959.1"/>
    <property type="molecule type" value="Genomic_DNA"/>
</dbReference>
<reference evidence="1" key="1">
    <citation type="submission" date="2020-09" db="EMBL/GenBank/DDBJ databases">
        <authorList>
            <person name="Kikuchi T."/>
        </authorList>
    </citation>
    <scope>NUCLEOTIDE SEQUENCE</scope>
    <source>
        <strain evidence="1">SH1</strain>
    </source>
</reference>
<sequence>MRKLNDSCVNYFLKYSLELLERPLNVWTLAVSKRYADVDQLNVRMYLCILNNRLNLKIYSTSCDVKDGEFSFAQNLIGLRLLLGLKRPEHLFVHHLSSNTNVKRLYQVASSIKNACNPKIKIVCGTTYRSWALGWEVLVESLRHLIVAVLVNDFRTIHFFNDWKIDELDCRFINQQTNHYTEALSAIRIKHILCEGDIILSFLRNGTEHDTLEEKITIDEPFRLEELKEFAFYFPDLRKRLPKLRKFVIAGQDWDCGKNKYDELVKGMAQIELLSNLAAQDRNVYFSLDIKCFHVEKHIEDTEAERIIETTKRIINFPFQQVAKKRFLYEETVKNLHIRFELNLINSVFY</sequence>
<dbReference type="AlphaFoldDB" id="A0A811LRD3"/>
<comment type="caution">
    <text evidence="1">The sequence shown here is derived from an EMBL/GenBank/DDBJ whole genome shotgun (WGS) entry which is preliminary data.</text>
</comment>
<evidence type="ECO:0000313" key="1">
    <source>
        <dbReference type="EMBL" id="CAD5229959.1"/>
    </source>
</evidence>
<organism evidence="1 2">
    <name type="scientific">Bursaphelenchus okinawaensis</name>
    <dbReference type="NCBI Taxonomy" id="465554"/>
    <lineage>
        <taxon>Eukaryota</taxon>
        <taxon>Metazoa</taxon>
        <taxon>Ecdysozoa</taxon>
        <taxon>Nematoda</taxon>
        <taxon>Chromadorea</taxon>
        <taxon>Rhabditida</taxon>
        <taxon>Tylenchina</taxon>
        <taxon>Tylenchomorpha</taxon>
        <taxon>Aphelenchoidea</taxon>
        <taxon>Aphelenchoididae</taxon>
        <taxon>Bursaphelenchus</taxon>
    </lineage>
</organism>
<gene>
    <name evidence="1" type="ORF">BOKJ2_LOCUS13896</name>
</gene>
<evidence type="ECO:0000313" key="2">
    <source>
        <dbReference type="Proteomes" id="UP000614601"/>
    </source>
</evidence>
<dbReference type="Proteomes" id="UP000783686">
    <property type="component" value="Unassembled WGS sequence"/>
</dbReference>
<proteinExistence type="predicted"/>
<protein>
    <submittedName>
        <fullName evidence="1">Uncharacterized protein</fullName>
    </submittedName>
</protein>
<accession>A0A811LRD3</accession>
<dbReference type="EMBL" id="CAJFCW020000006">
    <property type="protein sequence ID" value="CAG9127347.1"/>
    <property type="molecule type" value="Genomic_DNA"/>
</dbReference>
<dbReference type="Proteomes" id="UP000614601">
    <property type="component" value="Unassembled WGS sequence"/>
</dbReference>
<name>A0A811LRD3_9BILA</name>
<keyword evidence="2" id="KW-1185">Reference proteome</keyword>